<dbReference type="SUPFAM" id="SSF47413">
    <property type="entry name" value="lambda repressor-like DNA-binding domains"/>
    <property type="match status" value="1"/>
</dbReference>
<organism evidence="3 4">
    <name type="scientific">Geosporobacter ferrireducens</name>
    <dbReference type="NCBI Taxonomy" id="1424294"/>
    <lineage>
        <taxon>Bacteria</taxon>
        <taxon>Bacillati</taxon>
        <taxon>Bacillota</taxon>
        <taxon>Clostridia</taxon>
        <taxon>Peptostreptococcales</taxon>
        <taxon>Thermotaleaceae</taxon>
        <taxon>Geosporobacter</taxon>
    </lineage>
</organism>
<keyword evidence="1" id="KW-0238">DNA-binding</keyword>
<evidence type="ECO:0000313" key="4">
    <source>
        <dbReference type="Proteomes" id="UP000095743"/>
    </source>
</evidence>
<dbReference type="CDD" id="cd00093">
    <property type="entry name" value="HTH_XRE"/>
    <property type="match status" value="1"/>
</dbReference>
<accession>A0A1D8GKQ9</accession>
<dbReference type="PROSITE" id="PS50943">
    <property type="entry name" value="HTH_CROC1"/>
    <property type="match status" value="1"/>
</dbReference>
<dbReference type="GO" id="GO:0003677">
    <property type="term" value="F:DNA binding"/>
    <property type="evidence" value="ECO:0007669"/>
    <property type="project" value="UniProtKB-KW"/>
</dbReference>
<dbReference type="RefSeq" id="WP_069979422.1">
    <property type="nucleotide sequence ID" value="NZ_CP017269.1"/>
</dbReference>
<dbReference type="Proteomes" id="UP000095743">
    <property type="component" value="Chromosome"/>
</dbReference>
<evidence type="ECO:0000313" key="3">
    <source>
        <dbReference type="EMBL" id="AOT71504.1"/>
    </source>
</evidence>
<reference evidence="3 4" key="1">
    <citation type="submission" date="2016-09" db="EMBL/GenBank/DDBJ databases">
        <title>Genomic analysis reveals versatility of anaerobic energy metabolism of Geosporobacter ferrireducens IRF9 of phylum Firmicutes.</title>
        <authorList>
            <person name="Kim S.-J."/>
        </authorList>
    </citation>
    <scope>NUCLEOTIDE SEQUENCE [LARGE SCALE GENOMIC DNA]</scope>
    <source>
        <strain evidence="3 4">IRF9</strain>
    </source>
</reference>
<dbReference type="PANTHER" id="PTHR46558:SF4">
    <property type="entry name" value="DNA-BIDING PHAGE PROTEIN"/>
    <property type="match status" value="1"/>
</dbReference>
<evidence type="ECO:0000259" key="2">
    <source>
        <dbReference type="PROSITE" id="PS50943"/>
    </source>
</evidence>
<dbReference type="Pfam" id="PF01381">
    <property type="entry name" value="HTH_3"/>
    <property type="match status" value="1"/>
</dbReference>
<protein>
    <recommendedName>
        <fullName evidence="2">HTH cro/C1-type domain-containing protein</fullName>
    </recommendedName>
</protein>
<dbReference type="SMART" id="SM00530">
    <property type="entry name" value="HTH_XRE"/>
    <property type="match status" value="1"/>
</dbReference>
<dbReference type="InterPro" id="IPR010982">
    <property type="entry name" value="Lambda_DNA-bd_dom_sf"/>
</dbReference>
<dbReference type="AlphaFoldDB" id="A0A1D8GKQ9"/>
<dbReference type="STRING" id="1424294.Gferi_19395"/>
<feature type="domain" description="HTH cro/C1-type" evidence="2">
    <location>
        <begin position="16"/>
        <end position="70"/>
    </location>
</feature>
<name>A0A1D8GKQ9_9FIRM</name>
<keyword evidence="4" id="KW-1185">Reference proteome</keyword>
<dbReference type="KEGG" id="gfe:Gferi_19395"/>
<dbReference type="InterPro" id="IPR001387">
    <property type="entry name" value="Cro/C1-type_HTH"/>
</dbReference>
<gene>
    <name evidence="3" type="ORF">Gferi_19395</name>
</gene>
<evidence type="ECO:0000256" key="1">
    <source>
        <dbReference type="ARBA" id="ARBA00023125"/>
    </source>
</evidence>
<sequence>MANVKKCEIKFALKRIKQIRESTGLTQKDMADKLGISESFYCQLEGGKRKMTIDYGMKIAHALSKSLDEIFLHTNFSKSDEDIT</sequence>
<dbReference type="PANTHER" id="PTHR46558">
    <property type="entry name" value="TRACRIPTIONAL REGULATORY PROTEIN-RELATED-RELATED"/>
    <property type="match status" value="1"/>
</dbReference>
<dbReference type="EMBL" id="CP017269">
    <property type="protein sequence ID" value="AOT71504.1"/>
    <property type="molecule type" value="Genomic_DNA"/>
</dbReference>
<proteinExistence type="predicted"/>
<dbReference type="Gene3D" id="1.10.260.40">
    <property type="entry name" value="lambda repressor-like DNA-binding domains"/>
    <property type="match status" value="1"/>
</dbReference>